<dbReference type="Proteomes" id="UP000887159">
    <property type="component" value="Unassembled WGS sequence"/>
</dbReference>
<proteinExistence type="predicted"/>
<evidence type="ECO:0000313" key="2">
    <source>
        <dbReference type="Proteomes" id="UP000887159"/>
    </source>
</evidence>
<gene>
    <name evidence="1" type="ORF">TNCV_2821251</name>
</gene>
<reference evidence="1" key="1">
    <citation type="submission" date="2020-08" db="EMBL/GenBank/DDBJ databases">
        <title>Multicomponent nature underlies the extraordinary mechanical properties of spider dragline silk.</title>
        <authorList>
            <person name="Kono N."/>
            <person name="Nakamura H."/>
            <person name="Mori M."/>
            <person name="Yoshida Y."/>
            <person name="Ohtoshi R."/>
            <person name="Malay A.D."/>
            <person name="Moran D.A.P."/>
            <person name="Tomita M."/>
            <person name="Numata K."/>
            <person name="Arakawa K."/>
        </authorList>
    </citation>
    <scope>NUCLEOTIDE SEQUENCE</scope>
</reference>
<sequence length="122" mass="13933">MQYEEIAGSQNAIPVVTPKPHRPLALPLPAVEAPQIADMSLRRLKKPAEVKSLHHRHHDMGLRTVYQSRYPNRLSSCHPLKATIIDPIYNSCGHPNYFFRQRGSLTSRHEPTVFGNQWSLDD</sequence>
<name>A0A8X6WHI8_TRICX</name>
<dbReference type="AlphaFoldDB" id="A0A8X6WHI8"/>
<protein>
    <submittedName>
        <fullName evidence="1">Uncharacterized protein</fullName>
    </submittedName>
</protein>
<dbReference type="EMBL" id="BMAU01021424">
    <property type="protein sequence ID" value="GFY34439.1"/>
    <property type="molecule type" value="Genomic_DNA"/>
</dbReference>
<accession>A0A8X6WHI8</accession>
<evidence type="ECO:0000313" key="1">
    <source>
        <dbReference type="EMBL" id="GFY34439.1"/>
    </source>
</evidence>
<keyword evidence="2" id="KW-1185">Reference proteome</keyword>
<comment type="caution">
    <text evidence="1">The sequence shown here is derived from an EMBL/GenBank/DDBJ whole genome shotgun (WGS) entry which is preliminary data.</text>
</comment>
<organism evidence="1 2">
    <name type="scientific">Trichonephila clavipes</name>
    <name type="common">Golden silk orbweaver</name>
    <name type="synonym">Nephila clavipes</name>
    <dbReference type="NCBI Taxonomy" id="2585209"/>
    <lineage>
        <taxon>Eukaryota</taxon>
        <taxon>Metazoa</taxon>
        <taxon>Ecdysozoa</taxon>
        <taxon>Arthropoda</taxon>
        <taxon>Chelicerata</taxon>
        <taxon>Arachnida</taxon>
        <taxon>Araneae</taxon>
        <taxon>Araneomorphae</taxon>
        <taxon>Entelegynae</taxon>
        <taxon>Araneoidea</taxon>
        <taxon>Nephilidae</taxon>
        <taxon>Trichonephila</taxon>
    </lineage>
</organism>